<dbReference type="EMBL" id="QTJU01000007">
    <property type="protein sequence ID" value="RFM26862.1"/>
    <property type="molecule type" value="Genomic_DNA"/>
</dbReference>
<keyword evidence="5" id="KW-0732">Signal</keyword>
<evidence type="ECO:0000256" key="5">
    <source>
        <dbReference type="SAM" id="SignalP"/>
    </source>
</evidence>
<evidence type="ECO:0000313" key="8">
    <source>
        <dbReference type="EMBL" id="RFM26862.1"/>
    </source>
</evidence>
<feature type="domain" description="TonB-dependent receptor-like beta-barrel" evidence="6">
    <location>
        <begin position="578"/>
        <end position="1073"/>
    </location>
</feature>
<feature type="domain" description="TonB-dependent receptor plug" evidence="7">
    <location>
        <begin position="233"/>
        <end position="324"/>
    </location>
</feature>
<keyword evidence="3" id="KW-0998">Cell outer membrane</keyword>
<reference evidence="8 9" key="1">
    <citation type="submission" date="2018-08" db="EMBL/GenBank/DDBJ databases">
        <title>Chitinophagaceae sp. K23C18032701, a novel bacterium isolated from forest soil.</title>
        <authorList>
            <person name="Wang C."/>
        </authorList>
    </citation>
    <scope>NUCLEOTIDE SEQUENCE [LARGE SCALE GENOMIC DNA]</scope>
    <source>
        <strain evidence="8 9">K23C18032701</strain>
    </source>
</reference>
<keyword evidence="9" id="KW-1185">Reference proteome</keyword>
<dbReference type="GO" id="GO:0009279">
    <property type="term" value="C:cell outer membrane"/>
    <property type="evidence" value="ECO:0007669"/>
    <property type="project" value="UniProtKB-SubCell"/>
</dbReference>
<feature type="chain" id="PRO_5017777765" evidence="5">
    <location>
        <begin position="34"/>
        <end position="1129"/>
    </location>
</feature>
<dbReference type="InterPro" id="IPR012910">
    <property type="entry name" value="Plug_dom"/>
</dbReference>
<dbReference type="InterPro" id="IPR000531">
    <property type="entry name" value="Beta-barrel_TonB"/>
</dbReference>
<dbReference type="SUPFAM" id="SSF49464">
    <property type="entry name" value="Carboxypeptidase regulatory domain-like"/>
    <property type="match status" value="1"/>
</dbReference>
<dbReference type="Gene3D" id="2.60.40.1120">
    <property type="entry name" value="Carboxypeptidase-like, regulatory domain"/>
    <property type="match status" value="1"/>
</dbReference>
<name>A0A3E1NG63_9BACT</name>
<evidence type="ECO:0000259" key="6">
    <source>
        <dbReference type="Pfam" id="PF00593"/>
    </source>
</evidence>
<comment type="caution">
    <text evidence="8">The sequence shown here is derived from an EMBL/GenBank/DDBJ whole genome shotgun (WGS) entry which is preliminary data.</text>
</comment>
<keyword evidence="8" id="KW-0675">Receptor</keyword>
<organism evidence="8 9">
    <name type="scientific">Deminuibacter soli</name>
    <dbReference type="NCBI Taxonomy" id="2291815"/>
    <lineage>
        <taxon>Bacteria</taxon>
        <taxon>Pseudomonadati</taxon>
        <taxon>Bacteroidota</taxon>
        <taxon>Chitinophagia</taxon>
        <taxon>Chitinophagales</taxon>
        <taxon>Chitinophagaceae</taxon>
        <taxon>Deminuibacter</taxon>
    </lineage>
</organism>
<dbReference type="Proteomes" id="UP000261284">
    <property type="component" value="Unassembled WGS sequence"/>
</dbReference>
<dbReference type="RefSeq" id="WP_116848646.1">
    <property type="nucleotide sequence ID" value="NZ_QTJU01000007.1"/>
</dbReference>
<dbReference type="SUPFAM" id="SSF56935">
    <property type="entry name" value="Porins"/>
    <property type="match status" value="1"/>
</dbReference>
<comment type="similarity">
    <text evidence="4">Belongs to the TonB-dependent receptor family.</text>
</comment>
<dbReference type="Pfam" id="PF00593">
    <property type="entry name" value="TonB_dep_Rec_b-barrel"/>
    <property type="match status" value="1"/>
</dbReference>
<dbReference type="InterPro" id="IPR036942">
    <property type="entry name" value="Beta-barrel_TonB_sf"/>
</dbReference>
<keyword evidence="4" id="KW-0798">TonB box</keyword>
<evidence type="ECO:0000259" key="7">
    <source>
        <dbReference type="Pfam" id="PF07715"/>
    </source>
</evidence>
<keyword evidence="2 4" id="KW-0472">Membrane</keyword>
<comment type="subcellular location">
    <subcellularLocation>
        <location evidence="1 4">Cell outer membrane</location>
    </subcellularLocation>
</comment>
<sequence length="1129" mass="126900">MDQFMRKSGKKKAGSYCMLLLLLSFISMRQMFAQTSSLDQPVTLSLSNVSLSAVIAALDEQSDFIFSYDKAVMDSVHISKVNWKAVPLKKVLSELTQTTGLTYQANANTIALKLGKRPQPGSIRGRIVDFETAEPLPGASVMLSGTRVGAITDNRGFYEIKNVPVGSYTLVAGFTGYQEGILWNVTVEPNVQAVYDVKMQTGGSLKEVIVESGHHKLKAVTHNTEKQLLGEIKDANGVVSGISNELINRTGDRNAAEVAKRIPGVTVVDDRFIVVRGMNERYTLTYLNNNIAPSTELYNKSFAYDLLPSSVIDKILVYKSPVANLVADYGGAAIKVFTKKPAAVRHFDIGLQLAHRPNSTLTTVNSYNGGKYDVLGFDDGTRKLPSFSPGILQSNKQVSNTVAPAQFIKGFSPTLDYSTRHSSPDLQGFFNFYYTWKFGHKRLYNLTSMTYTKETICRDVRKQLGNTYAQNAQDDDTTAYTQADADYNRFIRSQQTFENAKVNVLENITLKLNERNTINFNNFFVNDGRRFTSITTTTANVSPGTDSNLLRKKDIVLSFEQRLLYSGNLGGEHMLDALKKHQLTWNLGYTYDLQKVPDQRISHFISNQNYADDSWIAAGSNASGFDTRHYGFQGMITRMFIKNEEQLFNGAVDYTFHVQPAFDLKIGSCNFYKTRSLGRRLFRVNRAGLDNGLWPHAPNDDLGWYNGYGYNDPSLLRFRAQDLSSVWSNKYFPDDQSGLAVYDVTSPVDAYVASERYNAFYAMGDWKLAHQKIVVNAGLRAEIDRQRLSGAQDDGAHNLVPVVLDHLKVSWLPSINIAYHPDSAYVIRAGYGRTVNRPDFRELTPYNDFDYQNNQLIIGNPSVQTATIDNLDLRLELYPQHGNLNEVLNLGVFYKYLDKPIERVFYDVKGAAYSDGFPFPIISYSNSVSARLYGIEAEIKKSLSFVPGKLFRNLSVVINGAWIKSSTITHKFNQFYAVDSTQQKGEGLQGQSPYTLNGGLFYENTSWGTKLGLVYNVSGPRIYAKSVRTREDHGAASTFTRPNLLQLPMHLLDFSITQHIAKTLQMKFSIQNLLDQSYRIAEDQNFNSRYDKEVPMHNAGSGVTYYKGDDIYTSYKPGRYFLLQFTYAF</sequence>
<protein>
    <submittedName>
        <fullName evidence="8">TonB-dependent receptor</fullName>
    </submittedName>
</protein>
<dbReference type="PANTHER" id="PTHR40980">
    <property type="entry name" value="PLUG DOMAIN-CONTAINING PROTEIN"/>
    <property type="match status" value="1"/>
</dbReference>
<evidence type="ECO:0000313" key="9">
    <source>
        <dbReference type="Proteomes" id="UP000261284"/>
    </source>
</evidence>
<evidence type="ECO:0000256" key="3">
    <source>
        <dbReference type="ARBA" id="ARBA00023237"/>
    </source>
</evidence>
<feature type="signal peptide" evidence="5">
    <location>
        <begin position="1"/>
        <end position="33"/>
    </location>
</feature>
<evidence type="ECO:0000256" key="4">
    <source>
        <dbReference type="RuleBase" id="RU003357"/>
    </source>
</evidence>
<accession>A0A3E1NG63</accession>
<dbReference type="OrthoDB" id="9768470at2"/>
<evidence type="ECO:0000256" key="2">
    <source>
        <dbReference type="ARBA" id="ARBA00023136"/>
    </source>
</evidence>
<dbReference type="AlphaFoldDB" id="A0A3E1NG63"/>
<dbReference type="Gene3D" id="2.40.170.20">
    <property type="entry name" value="TonB-dependent receptor, beta-barrel domain"/>
    <property type="match status" value="1"/>
</dbReference>
<proteinExistence type="inferred from homology"/>
<dbReference type="Pfam" id="PF13715">
    <property type="entry name" value="CarbopepD_reg_2"/>
    <property type="match status" value="1"/>
</dbReference>
<evidence type="ECO:0000256" key="1">
    <source>
        <dbReference type="ARBA" id="ARBA00004442"/>
    </source>
</evidence>
<dbReference type="PANTHER" id="PTHR40980:SF4">
    <property type="entry name" value="TONB-DEPENDENT RECEPTOR-LIKE BETA-BARREL DOMAIN-CONTAINING PROTEIN"/>
    <property type="match status" value="1"/>
</dbReference>
<dbReference type="InterPro" id="IPR008969">
    <property type="entry name" value="CarboxyPept-like_regulatory"/>
</dbReference>
<gene>
    <name evidence="8" type="ORF">DXN05_17905</name>
</gene>
<dbReference type="InterPro" id="IPR037066">
    <property type="entry name" value="Plug_dom_sf"/>
</dbReference>
<dbReference type="Gene3D" id="2.170.130.10">
    <property type="entry name" value="TonB-dependent receptor, plug domain"/>
    <property type="match status" value="1"/>
</dbReference>
<dbReference type="Pfam" id="PF07715">
    <property type="entry name" value="Plug"/>
    <property type="match status" value="1"/>
</dbReference>